<dbReference type="GO" id="GO:0020037">
    <property type="term" value="F:heme binding"/>
    <property type="evidence" value="ECO:0007669"/>
    <property type="project" value="TreeGrafter"/>
</dbReference>
<keyword evidence="1" id="KW-0349">Heme</keyword>
<evidence type="ECO:0000256" key="4">
    <source>
        <dbReference type="ARBA" id="ARBA00038168"/>
    </source>
</evidence>
<feature type="non-terminal residue" evidence="6">
    <location>
        <position position="1"/>
    </location>
</feature>
<dbReference type="SUPFAM" id="SSF55856">
    <property type="entry name" value="Cytochrome b5-like heme/steroid binding domain"/>
    <property type="match status" value="1"/>
</dbReference>
<accession>A0A1B7MFD2</accession>
<keyword evidence="7" id="KW-1185">Reference proteome</keyword>
<keyword evidence="2" id="KW-0479">Metal-binding</keyword>
<organism evidence="6 7">
    <name type="scientific">Rhizopogon vinicolor AM-OR11-026</name>
    <dbReference type="NCBI Taxonomy" id="1314800"/>
    <lineage>
        <taxon>Eukaryota</taxon>
        <taxon>Fungi</taxon>
        <taxon>Dikarya</taxon>
        <taxon>Basidiomycota</taxon>
        <taxon>Agaricomycotina</taxon>
        <taxon>Agaricomycetes</taxon>
        <taxon>Agaricomycetidae</taxon>
        <taxon>Boletales</taxon>
        <taxon>Suillineae</taxon>
        <taxon>Rhizopogonaceae</taxon>
        <taxon>Rhizopogon</taxon>
    </lineage>
</organism>
<evidence type="ECO:0000256" key="1">
    <source>
        <dbReference type="ARBA" id="ARBA00022617"/>
    </source>
</evidence>
<sequence>QHNKEGDLWVIIDSKVYDLSRFADLHPGGANVLYADGVGKSGKDATQVFFGLHRLEVLQRPQYSRLQV</sequence>
<dbReference type="PANTHER" id="PTHR19359:SF14">
    <property type="entry name" value="CYTOCHROME B5 A"/>
    <property type="match status" value="1"/>
</dbReference>
<dbReference type="EMBL" id="KV449467">
    <property type="protein sequence ID" value="OAX31304.1"/>
    <property type="molecule type" value="Genomic_DNA"/>
</dbReference>
<reference evidence="6 7" key="1">
    <citation type="submission" date="2016-06" db="EMBL/GenBank/DDBJ databases">
        <title>Comparative genomics of the ectomycorrhizal sister species Rhizopogon vinicolor and Rhizopogon vesiculosus (Basidiomycota: Boletales) reveals a divergence of the mating type B locus.</title>
        <authorList>
            <consortium name="DOE Joint Genome Institute"/>
            <person name="Mujic A.B."/>
            <person name="Kuo A."/>
            <person name="Tritt A."/>
            <person name="Lipzen A."/>
            <person name="Chen C."/>
            <person name="Johnson J."/>
            <person name="Sharma A."/>
            <person name="Barry K."/>
            <person name="Grigoriev I.V."/>
            <person name="Spatafora J.W."/>
        </authorList>
    </citation>
    <scope>NUCLEOTIDE SEQUENCE [LARGE SCALE GENOMIC DNA]</scope>
    <source>
        <strain evidence="6 7">AM-OR11-026</strain>
    </source>
</reference>
<dbReference type="InterPro" id="IPR027558">
    <property type="entry name" value="Pre_pil_HX9DG_C"/>
</dbReference>
<evidence type="ECO:0000256" key="2">
    <source>
        <dbReference type="ARBA" id="ARBA00022723"/>
    </source>
</evidence>
<evidence type="ECO:0000313" key="7">
    <source>
        <dbReference type="Proteomes" id="UP000092154"/>
    </source>
</evidence>
<dbReference type="GO" id="GO:0016020">
    <property type="term" value="C:membrane"/>
    <property type="evidence" value="ECO:0007669"/>
    <property type="project" value="TreeGrafter"/>
</dbReference>
<name>A0A1B7MFD2_9AGAM</name>
<keyword evidence="3" id="KW-0408">Iron</keyword>
<feature type="domain" description="Cytochrome b5 heme-binding" evidence="5">
    <location>
        <begin position="1"/>
        <end position="68"/>
    </location>
</feature>
<feature type="non-terminal residue" evidence="6">
    <location>
        <position position="68"/>
    </location>
</feature>
<comment type="similarity">
    <text evidence="4">Belongs to the cytochrome b5 family.</text>
</comment>
<dbReference type="InterPro" id="IPR001199">
    <property type="entry name" value="Cyt_B5-like_heme/steroid-bd"/>
</dbReference>
<dbReference type="NCBIfam" id="TIGR04294">
    <property type="entry name" value="pre_pil_HX9DG"/>
    <property type="match status" value="1"/>
</dbReference>
<dbReference type="InParanoid" id="A0A1B7MFD2"/>
<dbReference type="PROSITE" id="PS50255">
    <property type="entry name" value="CYTOCHROME_B5_2"/>
    <property type="match status" value="1"/>
</dbReference>
<dbReference type="GO" id="GO:0046872">
    <property type="term" value="F:metal ion binding"/>
    <property type="evidence" value="ECO:0007669"/>
    <property type="project" value="UniProtKB-KW"/>
</dbReference>
<dbReference type="OrthoDB" id="2856554at2759"/>
<proteinExistence type="inferred from homology"/>
<dbReference type="InterPro" id="IPR050668">
    <property type="entry name" value="Cytochrome_b5"/>
</dbReference>
<dbReference type="PANTHER" id="PTHR19359">
    <property type="entry name" value="CYTOCHROME B5"/>
    <property type="match status" value="1"/>
</dbReference>
<dbReference type="Gene3D" id="3.10.120.10">
    <property type="entry name" value="Cytochrome b5-like heme/steroid binding domain"/>
    <property type="match status" value="1"/>
</dbReference>
<dbReference type="Proteomes" id="UP000092154">
    <property type="component" value="Unassembled WGS sequence"/>
</dbReference>
<evidence type="ECO:0000256" key="3">
    <source>
        <dbReference type="ARBA" id="ARBA00023004"/>
    </source>
</evidence>
<evidence type="ECO:0000259" key="5">
    <source>
        <dbReference type="PROSITE" id="PS50255"/>
    </source>
</evidence>
<evidence type="ECO:0000313" key="6">
    <source>
        <dbReference type="EMBL" id="OAX31304.1"/>
    </source>
</evidence>
<dbReference type="SMART" id="SM01117">
    <property type="entry name" value="Cyt-b5"/>
    <property type="match status" value="1"/>
</dbReference>
<dbReference type="InterPro" id="IPR036400">
    <property type="entry name" value="Cyt_B5-like_heme/steroid_sf"/>
</dbReference>
<dbReference type="STRING" id="1314800.A0A1B7MFD2"/>
<dbReference type="AlphaFoldDB" id="A0A1B7MFD2"/>
<protein>
    <recommendedName>
        <fullName evidence="5">Cytochrome b5 heme-binding domain-containing protein</fullName>
    </recommendedName>
</protein>
<gene>
    <name evidence="6" type="ORF">K503DRAFT_653791</name>
</gene>
<dbReference type="Pfam" id="PF00173">
    <property type="entry name" value="Cyt-b5"/>
    <property type="match status" value="1"/>
</dbReference>